<feature type="region of interest" description="Disordered" evidence="1">
    <location>
        <begin position="108"/>
        <end position="138"/>
    </location>
</feature>
<protein>
    <submittedName>
        <fullName evidence="3">Tachykinin-2</fullName>
    </submittedName>
</protein>
<proteinExistence type="predicted"/>
<feature type="compositionally biased region" description="Low complexity" evidence="1">
    <location>
        <begin position="163"/>
        <end position="200"/>
    </location>
</feature>
<evidence type="ECO:0000313" key="4">
    <source>
        <dbReference type="Proteomes" id="UP000762676"/>
    </source>
</evidence>
<dbReference type="Proteomes" id="UP000762676">
    <property type="component" value="Unassembled WGS sequence"/>
</dbReference>
<sequence>MGVSCRTCWFVGVIALFFAHCACVTNSEEAQRFIKDSFWNPAEEHSYDAARWAGLNPEENAIQSEDQIYGEDLEIPTNEKESLMESPSDSSAQGRSVGYRRYRDYIRNRDRGERRQAIPLRGGEISKRRQGPRGFYASRGKRFIPGLESLLLAKYYQGRRLSKSSSSSSSSPSSLLSPLASSSAAAASSSYSSPSSSLPS</sequence>
<dbReference type="AlphaFoldDB" id="A0AAV4IFV8"/>
<reference evidence="3 4" key="1">
    <citation type="journal article" date="2021" name="Elife">
        <title>Chloroplast acquisition without the gene transfer in kleptoplastic sea slugs, Plakobranchus ocellatus.</title>
        <authorList>
            <person name="Maeda T."/>
            <person name="Takahashi S."/>
            <person name="Yoshida T."/>
            <person name="Shimamura S."/>
            <person name="Takaki Y."/>
            <person name="Nagai Y."/>
            <person name="Toyoda A."/>
            <person name="Suzuki Y."/>
            <person name="Arimoto A."/>
            <person name="Ishii H."/>
            <person name="Satoh N."/>
            <person name="Nishiyama T."/>
            <person name="Hasebe M."/>
            <person name="Maruyama T."/>
            <person name="Minagawa J."/>
            <person name="Obokata J."/>
            <person name="Shigenobu S."/>
        </authorList>
    </citation>
    <scope>NUCLEOTIDE SEQUENCE [LARGE SCALE GENOMIC DNA]</scope>
</reference>
<evidence type="ECO:0000256" key="2">
    <source>
        <dbReference type="SAM" id="SignalP"/>
    </source>
</evidence>
<feature type="signal peptide" evidence="2">
    <location>
        <begin position="1"/>
        <end position="23"/>
    </location>
</feature>
<gene>
    <name evidence="3" type="ORF">ElyMa_001286400</name>
</gene>
<evidence type="ECO:0000313" key="3">
    <source>
        <dbReference type="EMBL" id="GFS08944.1"/>
    </source>
</evidence>
<accession>A0AAV4IFV8</accession>
<keyword evidence="2" id="KW-0732">Signal</keyword>
<feature type="chain" id="PRO_5043674553" evidence="2">
    <location>
        <begin position="24"/>
        <end position="200"/>
    </location>
</feature>
<dbReference type="EMBL" id="BMAT01002548">
    <property type="protein sequence ID" value="GFS08944.1"/>
    <property type="molecule type" value="Genomic_DNA"/>
</dbReference>
<comment type="caution">
    <text evidence="3">The sequence shown here is derived from an EMBL/GenBank/DDBJ whole genome shotgun (WGS) entry which is preliminary data.</text>
</comment>
<feature type="region of interest" description="Disordered" evidence="1">
    <location>
        <begin position="161"/>
        <end position="200"/>
    </location>
</feature>
<name>A0AAV4IFV8_9GAST</name>
<keyword evidence="4" id="KW-1185">Reference proteome</keyword>
<evidence type="ECO:0000256" key="1">
    <source>
        <dbReference type="SAM" id="MobiDB-lite"/>
    </source>
</evidence>
<organism evidence="3 4">
    <name type="scientific">Elysia marginata</name>
    <dbReference type="NCBI Taxonomy" id="1093978"/>
    <lineage>
        <taxon>Eukaryota</taxon>
        <taxon>Metazoa</taxon>
        <taxon>Spiralia</taxon>
        <taxon>Lophotrochozoa</taxon>
        <taxon>Mollusca</taxon>
        <taxon>Gastropoda</taxon>
        <taxon>Heterobranchia</taxon>
        <taxon>Euthyneura</taxon>
        <taxon>Panpulmonata</taxon>
        <taxon>Sacoglossa</taxon>
        <taxon>Placobranchoidea</taxon>
        <taxon>Plakobranchidae</taxon>
        <taxon>Elysia</taxon>
    </lineage>
</organism>